<feature type="compositionally biased region" description="Basic and acidic residues" evidence="2">
    <location>
        <begin position="400"/>
        <end position="422"/>
    </location>
</feature>
<feature type="compositionally biased region" description="Basic and acidic residues" evidence="2">
    <location>
        <begin position="321"/>
        <end position="338"/>
    </location>
</feature>
<evidence type="ECO:0000259" key="3">
    <source>
        <dbReference type="Pfam" id="PF04195"/>
    </source>
</evidence>
<reference evidence="4" key="1">
    <citation type="journal article" date="2017" name="Nature">
        <title>The sunflower genome provides insights into oil metabolism, flowering and Asterid evolution.</title>
        <authorList>
            <person name="Badouin H."/>
            <person name="Gouzy J."/>
            <person name="Grassa C.J."/>
            <person name="Murat F."/>
            <person name="Staton S.E."/>
            <person name="Cottret L."/>
            <person name="Lelandais-Briere C."/>
            <person name="Owens G.L."/>
            <person name="Carrere S."/>
            <person name="Mayjonade B."/>
            <person name="Legrand L."/>
            <person name="Gill N."/>
            <person name="Kane N.C."/>
            <person name="Bowers J.E."/>
            <person name="Hubner S."/>
            <person name="Bellec A."/>
            <person name="Berard A."/>
            <person name="Berges H."/>
            <person name="Blanchet N."/>
            <person name="Boniface M.C."/>
            <person name="Brunel D."/>
            <person name="Catrice O."/>
            <person name="Chaidir N."/>
            <person name="Claudel C."/>
            <person name="Donnadieu C."/>
            <person name="Faraut T."/>
            <person name="Fievet G."/>
            <person name="Helmstetter N."/>
            <person name="King M."/>
            <person name="Knapp S.J."/>
            <person name="Lai Z."/>
            <person name="Le Paslier M.C."/>
            <person name="Lippi Y."/>
            <person name="Lorenzon L."/>
            <person name="Mandel J.R."/>
            <person name="Marage G."/>
            <person name="Marchand G."/>
            <person name="Marquand E."/>
            <person name="Bret-Mestries E."/>
            <person name="Morien E."/>
            <person name="Nambeesan S."/>
            <person name="Nguyen T."/>
            <person name="Pegot-Espagnet P."/>
            <person name="Pouilly N."/>
            <person name="Raftis F."/>
            <person name="Sallet E."/>
            <person name="Schiex T."/>
            <person name="Thomas J."/>
            <person name="Vandecasteele C."/>
            <person name="Vares D."/>
            <person name="Vear F."/>
            <person name="Vautrin S."/>
            <person name="Crespi M."/>
            <person name="Mangin B."/>
            <person name="Burke J.M."/>
            <person name="Salse J."/>
            <person name="Munos S."/>
            <person name="Vincourt P."/>
            <person name="Rieseberg L.H."/>
            <person name="Langlade N.B."/>
        </authorList>
    </citation>
    <scope>NUCLEOTIDE SEQUENCE</scope>
    <source>
        <tissue evidence="4">Leaves</tissue>
    </source>
</reference>
<feature type="region of interest" description="Disordered" evidence="2">
    <location>
        <begin position="1"/>
        <end position="22"/>
    </location>
</feature>
<dbReference type="Gramene" id="mRNA:HanXRQr2_Chr17g0803831">
    <property type="protein sequence ID" value="mRNA:HanXRQr2_Chr17g0803831"/>
    <property type="gene ID" value="HanXRQr2_Chr17g0803831"/>
</dbReference>
<evidence type="ECO:0000256" key="2">
    <source>
        <dbReference type="SAM" id="MobiDB-lite"/>
    </source>
</evidence>
<dbReference type="InterPro" id="IPR007321">
    <property type="entry name" value="Transposase_28"/>
</dbReference>
<gene>
    <name evidence="4" type="ORF">HanXRQr2_Chr17g0803831</name>
</gene>
<feature type="coiled-coil region" evidence="1">
    <location>
        <begin position="617"/>
        <end position="683"/>
    </location>
</feature>
<dbReference type="AlphaFoldDB" id="A0A9K3GUB6"/>
<dbReference type="PANTHER" id="PTHR31099">
    <property type="entry name" value="OS06G0165300 PROTEIN"/>
    <property type="match status" value="1"/>
</dbReference>
<comment type="caution">
    <text evidence="4">The sequence shown here is derived from an EMBL/GenBank/DDBJ whole genome shotgun (WGS) entry which is preliminary data.</text>
</comment>
<feature type="region of interest" description="Disordered" evidence="2">
    <location>
        <begin position="368"/>
        <end position="422"/>
    </location>
</feature>
<organism evidence="4 5">
    <name type="scientific">Helianthus annuus</name>
    <name type="common">Common sunflower</name>
    <dbReference type="NCBI Taxonomy" id="4232"/>
    <lineage>
        <taxon>Eukaryota</taxon>
        <taxon>Viridiplantae</taxon>
        <taxon>Streptophyta</taxon>
        <taxon>Embryophyta</taxon>
        <taxon>Tracheophyta</taxon>
        <taxon>Spermatophyta</taxon>
        <taxon>Magnoliopsida</taxon>
        <taxon>eudicotyledons</taxon>
        <taxon>Gunneridae</taxon>
        <taxon>Pentapetalae</taxon>
        <taxon>asterids</taxon>
        <taxon>campanulids</taxon>
        <taxon>Asterales</taxon>
        <taxon>Asteraceae</taxon>
        <taxon>Asteroideae</taxon>
        <taxon>Heliantheae alliance</taxon>
        <taxon>Heliantheae</taxon>
        <taxon>Helianthus</taxon>
    </lineage>
</organism>
<feature type="region of interest" description="Disordered" evidence="2">
    <location>
        <begin position="250"/>
        <end position="340"/>
    </location>
</feature>
<name>A0A9K3GUB6_HELAN</name>
<evidence type="ECO:0000256" key="1">
    <source>
        <dbReference type="SAM" id="Coils"/>
    </source>
</evidence>
<reference evidence="4" key="2">
    <citation type="submission" date="2020-06" db="EMBL/GenBank/DDBJ databases">
        <title>Helianthus annuus Genome sequencing and assembly Release 2.</title>
        <authorList>
            <person name="Gouzy J."/>
            <person name="Langlade N."/>
            <person name="Munos S."/>
        </authorList>
    </citation>
    <scope>NUCLEOTIDE SEQUENCE</scope>
    <source>
        <tissue evidence="4">Leaves</tissue>
    </source>
</reference>
<keyword evidence="1" id="KW-0175">Coiled coil</keyword>
<evidence type="ECO:0000313" key="4">
    <source>
        <dbReference type="EMBL" id="KAF5755531.1"/>
    </source>
</evidence>
<sequence length="699" mass="79341">MNAYPKSTTSRKRKYKPKNPPGLDQAVINWKEDELNNLVQNFGLSSDWGIQFPTPNSTALDAPPRYMTLYADFFREGNFRLPMSNFIGEVLTGYGLHISQINALGLPRLTHFEFICRANRVEPSFEKFNTFYFVTYTGGFYSFNSRTGGVKPCGRDPPKFLHDSKHKFFYIRCGVIPIDMRYRYESEGIPRVNVSIDFTEQEWYTILTRKVTSIIQFEERALVAAGMSILWAPQNPRGFPVYGYRGKGDIDSDVNPTRGEPILLSSKESDDASYHLIHRSSRAGPQREPSEEPAVKVVPTPVVDPHLGAAEPSEMRKKKREEKVEEKTAEDPVDKRLETTIAPSELEIDLGVFSEKTGNRLEKIFNSASASRAPKSGRSVRKVDISNITPHASPPSKPLDLSHPRSDPKGKGKEDDVEVDRTEKLVEDVAAGARRDEVHAEGVETEVESSEATPQGTIYTKRVRSSGGGGASGIHQSPEYHRVQGGSWTTQNPSCDDLPHAPHWTLTQGSRMNDLSNYREFYSLSLPPAERLFQKNRHRMDLLDDHIHVGMNFYATTQEIVREWQEMGEDTLEFEAGKKEFAEEREAFNAEKKRLLWRVVDGEDKLAKEKQYNADRQKEWESACERSNRELKAAHDEVIRLKGEKTKLSDEHEQAVPMYQKRENEYTQRIAKLEKIAAEKTAESKASEILAEEASADCK</sequence>
<keyword evidence="5" id="KW-1185">Reference proteome</keyword>
<dbReference type="PANTHER" id="PTHR31099:SF49">
    <property type="entry name" value="MYOSIN HEAVY CHAIN-LIKE PROTEIN"/>
    <property type="match status" value="1"/>
</dbReference>
<proteinExistence type="predicted"/>
<feature type="domain" description="Transposase (putative) gypsy type" evidence="3">
    <location>
        <begin position="72"/>
        <end position="135"/>
    </location>
</feature>
<protein>
    <recommendedName>
        <fullName evidence="3">Transposase (putative) gypsy type domain-containing protein</fullName>
    </recommendedName>
</protein>
<dbReference type="EMBL" id="MNCJ02000332">
    <property type="protein sequence ID" value="KAF5755531.1"/>
    <property type="molecule type" value="Genomic_DNA"/>
</dbReference>
<dbReference type="Pfam" id="PF04195">
    <property type="entry name" value="Transposase_28"/>
    <property type="match status" value="1"/>
</dbReference>
<evidence type="ECO:0000313" key="5">
    <source>
        <dbReference type="Proteomes" id="UP000215914"/>
    </source>
</evidence>
<accession>A0A9K3GUB6</accession>
<dbReference type="Proteomes" id="UP000215914">
    <property type="component" value="Unassembled WGS sequence"/>
</dbReference>